<dbReference type="InterPro" id="IPR001962">
    <property type="entry name" value="Asn_synthase"/>
</dbReference>
<evidence type="ECO:0000256" key="7">
    <source>
        <dbReference type="ARBA" id="ARBA00048741"/>
    </source>
</evidence>
<dbReference type="Gene3D" id="3.40.50.620">
    <property type="entry name" value="HUPs"/>
    <property type="match status" value="1"/>
</dbReference>
<dbReference type="Pfam" id="PF13537">
    <property type="entry name" value="GATase_7"/>
    <property type="match status" value="1"/>
</dbReference>
<dbReference type="InterPro" id="IPR017932">
    <property type="entry name" value="GATase_2_dom"/>
</dbReference>
<dbReference type="EMBL" id="CACVAU010000006">
    <property type="protein sequence ID" value="CAA6802057.1"/>
    <property type="molecule type" value="Genomic_DNA"/>
</dbReference>
<feature type="active site" description="For GATase activity" evidence="8">
    <location>
        <position position="2"/>
    </location>
</feature>
<evidence type="ECO:0000256" key="9">
    <source>
        <dbReference type="PIRSR" id="PIRSR001589-2"/>
    </source>
</evidence>
<evidence type="ECO:0000256" key="8">
    <source>
        <dbReference type="PIRSR" id="PIRSR001589-1"/>
    </source>
</evidence>
<protein>
    <recommendedName>
        <fullName evidence="3">asparagine synthase (glutamine-hydrolyzing)</fullName>
        <ecNumber evidence="3">6.3.5.4</ecNumber>
    </recommendedName>
</protein>
<evidence type="ECO:0000256" key="1">
    <source>
        <dbReference type="ARBA" id="ARBA00005187"/>
    </source>
</evidence>
<dbReference type="Pfam" id="PF00733">
    <property type="entry name" value="Asn_synthase"/>
    <property type="match status" value="1"/>
</dbReference>
<dbReference type="CDD" id="cd00712">
    <property type="entry name" value="AsnB"/>
    <property type="match status" value="1"/>
</dbReference>
<reference evidence="12" key="1">
    <citation type="submission" date="2020-01" db="EMBL/GenBank/DDBJ databases">
        <authorList>
            <person name="Meier V. D."/>
            <person name="Meier V D."/>
        </authorList>
    </citation>
    <scope>NUCLEOTIDE SEQUENCE</scope>
    <source>
        <strain evidence="12">HLG_WM_MAG_05</strain>
    </source>
</reference>
<dbReference type="GO" id="GO:0005524">
    <property type="term" value="F:ATP binding"/>
    <property type="evidence" value="ECO:0007669"/>
    <property type="project" value="UniProtKB-KW"/>
</dbReference>
<dbReference type="GO" id="GO:0005829">
    <property type="term" value="C:cytosol"/>
    <property type="evidence" value="ECO:0007669"/>
    <property type="project" value="TreeGrafter"/>
</dbReference>
<name>A0A6S6S9J3_9BACT</name>
<keyword evidence="8" id="KW-0061">Asparagine biosynthesis</keyword>
<dbReference type="Gene3D" id="3.60.20.10">
    <property type="entry name" value="Glutamine Phosphoribosylpyrophosphate, subunit 1, domain 1"/>
    <property type="match status" value="1"/>
</dbReference>
<dbReference type="InterPro" id="IPR051786">
    <property type="entry name" value="ASN_synthetase/amidase"/>
</dbReference>
<keyword evidence="4 9" id="KW-0547">Nucleotide-binding</keyword>
<dbReference type="InterPro" id="IPR033738">
    <property type="entry name" value="AsnB_N"/>
</dbReference>
<feature type="domain" description="Glutamine amidotransferase type-2" evidence="11">
    <location>
        <begin position="2"/>
        <end position="206"/>
    </location>
</feature>
<feature type="site" description="Important for beta-aspartyl-AMP intermediate formation" evidence="10">
    <location>
        <position position="359"/>
    </location>
</feature>
<dbReference type="AlphaFoldDB" id="A0A6S6S9J3"/>
<evidence type="ECO:0000256" key="4">
    <source>
        <dbReference type="ARBA" id="ARBA00022741"/>
    </source>
</evidence>
<comment type="similarity">
    <text evidence="2">Belongs to the asparagine synthetase family.</text>
</comment>
<keyword evidence="8" id="KW-0028">Amino-acid biosynthesis</keyword>
<dbReference type="InterPro" id="IPR014729">
    <property type="entry name" value="Rossmann-like_a/b/a_fold"/>
</dbReference>
<comment type="pathway">
    <text evidence="1">Amino-acid biosynthesis; L-asparagine biosynthesis; L-asparagine from L-aspartate (L-Gln route): step 1/1.</text>
</comment>
<feature type="binding site" evidence="9">
    <location>
        <position position="283"/>
    </location>
    <ligand>
        <name>ATP</name>
        <dbReference type="ChEBI" id="CHEBI:30616"/>
    </ligand>
</feature>
<dbReference type="GO" id="GO:0006529">
    <property type="term" value="P:asparagine biosynthetic process"/>
    <property type="evidence" value="ECO:0007669"/>
    <property type="project" value="UniProtKB-KW"/>
</dbReference>
<keyword evidence="12" id="KW-0436">Ligase</keyword>
<evidence type="ECO:0000256" key="3">
    <source>
        <dbReference type="ARBA" id="ARBA00012737"/>
    </source>
</evidence>
<organism evidence="12">
    <name type="scientific">uncultured Sulfurovum sp</name>
    <dbReference type="NCBI Taxonomy" id="269237"/>
    <lineage>
        <taxon>Bacteria</taxon>
        <taxon>Pseudomonadati</taxon>
        <taxon>Campylobacterota</taxon>
        <taxon>Epsilonproteobacteria</taxon>
        <taxon>Campylobacterales</taxon>
        <taxon>Sulfurovaceae</taxon>
        <taxon>Sulfurovum</taxon>
        <taxon>environmental samples</taxon>
    </lineage>
</organism>
<evidence type="ECO:0000256" key="2">
    <source>
        <dbReference type="ARBA" id="ARBA00005752"/>
    </source>
</evidence>
<dbReference type="SUPFAM" id="SSF56235">
    <property type="entry name" value="N-terminal nucleophile aminohydrolases (Ntn hydrolases)"/>
    <property type="match status" value="1"/>
</dbReference>
<evidence type="ECO:0000313" key="12">
    <source>
        <dbReference type="EMBL" id="CAA6802057.1"/>
    </source>
</evidence>
<sequence>MCGIVGVVNFKKSVSKKKIKSMADKLTHRGPDEEGYFLQGNTALGFKRLSIIDLSNGQQPMYFENLVLVCNGEIYNHKELREELKEKYSFQTNCDVEVLLYMYKEYGEHFVKKLNGQFAIAIYNRDTDDLFLARDHVGITPLFYTLTKKKFIFASEIKAILEYTKAEIDPKGIDQVLTFPGLTAPQTIFKGIYSLPAGHYLKFKDKEYTLHEYWDLSYPIEIEDKGKEYYLEKLDYHLKRSIQLRLNADVDVGFYLSGGLDSSLIASLIHELEPNKDRDSYSISFSDSRIDESKYQELMAKRVGSTHHSINFSWSEIEQRLKEMVYHAEAPLKESYNTCSLALSSAVRNNNKKVILTGEGADELFGGYVGYRLGSKRERGLDMTSLLEDEITQRLWGDSEFFYEKNYTEFNEFKESFYSNELLEELYQFNATENKLIDTRKLEGRDFFHKRSYIDFKVRLSEHLLADHGDRVAYANSIEARYPFLDIELIEFVTTIPPHYMIKDNKEKYILNEYAKDYVPTEITDREKFAFVAPNASHLLKQDIAWINKLLHYEKIKKEGFFNPDMIENLKSRYLSDDFSLNQTFENDFLMFVLTFEILLESFNIKGYKSE</sequence>
<comment type="catalytic activity">
    <reaction evidence="7">
        <text>L-aspartate + L-glutamine + ATP + H2O = L-asparagine + L-glutamate + AMP + diphosphate + H(+)</text>
        <dbReference type="Rhea" id="RHEA:12228"/>
        <dbReference type="ChEBI" id="CHEBI:15377"/>
        <dbReference type="ChEBI" id="CHEBI:15378"/>
        <dbReference type="ChEBI" id="CHEBI:29985"/>
        <dbReference type="ChEBI" id="CHEBI:29991"/>
        <dbReference type="ChEBI" id="CHEBI:30616"/>
        <dbReference type="ChEBI" id="CHEBI:33019"/>
        <dbReference type="ChEBI" id="CHEBI:58048"/>
        <dbReference type="ChEBI" id="CHEBI:58359"/>
        <dbReference type="ChEBI" id="CHEBI:456215"/>
        <dbReference type="EC" id="6.3.5.4"/>
    </reaction>
</comment>
<evidence type="ECO:0000256" key="5">
    <source>
        <dbReference type="ARBA" id="ARBA00022840"/>
    </source>
</evidence>
<feature type="binding site" evidence="9">
    <location>
        <position position="95"/>
    </location>
    <ligand>
        <name>L-glutamine</name>
        <dbReference type="ChEBI" id="CHEBI:58359"/>
    </ligand>
</feature>
<dbReference type="PROSITE" id="PS51278">
    <property type="entry name" value="GATASE_TYPE_2"/>
    <property type="match status" value="1"/>
</dbReference>
<dbReference type="NCBIfam" id="TIGR01536">
    <property type="entry name" value="asn_synth_AEB"/>
    <property type="match status" value="1"/>
</dbReference>
<keyword evidence="5 9" id="KW-0067">ATP-binding</keyword>
<accession>A0A6S6S9J3</accession>
<dbReference type="InterPro" id="IPR029055">
    <property type="entry name" value="Ntn_hydrolases_N"/>
</dbReference>
<dbReference type="PANTHER" id="PTHR43284:SF1">
    <property type="entry name" value="ASPARAGINE SYNTHETASE"/>
    <property type="match status" value="1"/>
</dbReference>
<evidence type="ECO:0000259" key="11">
    <source>
        <dbReference type="PROSITE" id="PS51278"/>
    </source>
</evidence>
<dbReference type="PANTHER" id="PTHR43284">
    <property type="entry name" value="ASPARAGINE SYNTHETASE (GLUTAMINE-HYDROLYZING)"/>
    <property type="match status" value="1"/>
</dbReference>
<dbReference type="SUPFAM" id="SSF52402">
    <property type="entry name" value="Adenine nucleotide alpha hydrolases-like"/>
    <property type="match status" value="1"/>
</dbReference>
<dbReference type="GO" id="GO:0004066">
    <property type="term" value="F:asparagine synthase (glutamine-hydrolyzing) activity"/>
    <property type="evidence" value="ECO:0007669"/>
    <property type="project" value="UniProtKB-EC"/>
</dbReference>
<evidence type="ECO:0000256" key="10">
    <source>
        <dbReference type="PIRSR" id="PIRSR001589-3"/>
    </source>
</evidence>
<dbReference type="PIRSF" id="PIRSF001589">
    <property type="entry name" value="Asn_synthetase_glu-h"/>
    <property type="match status" value="1"/>
</dbReference>
<dbReference type="InterPro" id="IPR006426">
    <property type="entry name" value="Asn_synth_AEB"/>
</dbReference>
<dbReference type="CDD" id="cd01991">
    <property type="entry name" value="Asn_synthase_B_C"/>
    <property type="match status" value="1"/>
</dbReference>
<proteinExistence type="inferred from homology"/>
<keyword evidence="6 8" id="KW-0315">Glutamine amidotransferase</keyword>
<gene>
    <name evidence="12" type="ORF">HELGO_WM10507</name>
</gene>
<evidence type="ECO:0000256" key="6">
    <source>
        <dbReference type="ARBA" id="ARBA00022962"/>
    </source>
</evidence>
<dbReference type="EC" id="6.3.5.4" evidence="3"/>